<keyword evidence="4" id="KW-1185">Reference proteome</keyword>
<evidence type="ECO:0008006" key="5">
    <source>
        <dbReference type="Google" id="ProtNLM"/>
    </source>
</evidence>
<dbReference type="InParanoid" id="B7PWG2"/>
<reference evidence="3" key="2">
    <citation type="submission" date="2020-05" db="UniProtKB">
        <authorList>
            <consortium name="EnsemblMetazoa"/>
        </authorList>
    </citation>
    <scope>IDENTIFICATION</scope>
    <source>
        <strain evidence="3">wikel</strain>
    </source>
</reference>
<gene>
    <name evidence="2" type="ORF">IscW_ISCW008331</name>
</gene>
<dbReference type="Proteomes" id="UP000001555">
    <property type="component" value="Unassembled WGS sequence"/>
</dbReference>
<evidence type="ECO:0000313" key="3">
    <source>
        <dbReference type="EnsemblMetazoa" id="ISCW008331-PA"/>
    </source>
</evidence>
<reference evidence="2 4" key="1">
    <citation type="submission" date="2008-03" db="EMBL/GenBank/DDBJ databases">
        <title>Annotation of Ixodes scapularis.</title>
        <authorList>
            <consortium name="Ixodes scapularis Genome Project Consortium"/>
            <person name="Caler E."/>
            <person name="Hannick L.I."/>
            <person name="Bidwell S."/>
            <person name="Joardar V."/>
            <person name="Thiagarajan M."/>
            <person name="Amedeo P."/>
            <person name="Galinsky K.J."/>
            <person name="Schobel S."/>
            <person name="Inman J."/>
            <person name="Hostetler J."/>
            <person name="Miller J."/>
            <person name="Hammond M."/>
            <person name="Megy K."/>
            <person name="Lawson D."/>
            <person name="Kodira C."/>
            <person name="Sutton G."/>
            <person name="Meyer J."/>
            <person name="Hill C.A."/>
            <person name="Birren B."/>
            <person name="Nene V."/>
            <person name="Collins F."/>
            <person name="Alarcon-Chaidez F."/>
            <person name="Wikel S."/>
            <person name="Strausberg R."/>
        </authorList>
    </citation>
    <scope>NUCLEOTIDE SEQUENCE [LARGE SCALE GENOMIC DNA]</scope>
    <source>
        <strain evidence="4">Wikel</strain>
        <strain evidence="2">Wikel colony</strain>
    </source>
</reference>
<feature type="signal peptide" evidence="1">
    <location>
        <begin position="1"/>
        <end position="22"/>
    </location>
</feature>
<dbReference type="PaxDb" id="6945-B7PWG2"/>
<evidence type="ECO:0000313" key="2">
    <source>
        <dbReference type="EMBL" id="EEC10934.1"/>
    </source>
</evidence>
<dbReference type="AlphaFoldDB" id="B7PWG2"/>
<dbReference type="VEuPathDB" id="VectorBase:ISCP_032838"/>
<name>B7PWG2_IXOSC</name>
<dbReference type="EMBL" id="DS807882">
    <property type="protein sequence ID" value="EEC10934.1"/>
    <property type="molecule type" value="Genomic_DNA"/>
</dbReference>
<dbReference type="VEuPathDB" id="VectorBase:ISCW008331"/>
<feature type="chain" id="PRO_5014568153" description="Secreted protein" evidence="1">
    <location>
        <begin position="23"/>
        <end position="234"/>
    </location>
</feature>
<sequence length="234" mass="25790">MVAHRLYRLFFVLPLLTAWTSAADTPGTCSPMLAHIGQSLSNHLPEMLEFQRGVRFLKWGIVSGLRQMDVQHACLSPGNGTLSVVLPLEGMAQVGLPGVRVLPVFFEATARASVNLTTQDGESAPRVAGLRVDKLSVTDVRHGRFLTNDAKSREFTEKLVRNILSKGLQNQLSTQLMYGTTRAIADAQPTDIKPLVLEKKVVVYQLLDRLSASDKQNWNLGRDSITRVRFAVGP</sequence>
<dbReference type="VEuPathDB" id="VectorBase:ISCI008331"/>
<organism>
    <name type="scientific">Ixodes scapularis</name>
    <name type="common">Black-legged tick</name>
    <name type="synonym">Deer tick</name>
    <dbReference type="NCBI Taxonomy" id="6945"/>
    <lineage>
        <taxon>Eukaryota</taxon>
        <taxon>Metazoa</taxon>
        <taxon>Ecdysozoa</taxon>
        <taxon>Arthropoda</taxon>
        <taxon>Chelicerata</taxon>
        <taxon>Arachnida</taxon>
        <taxon>Acari</taxon>
        <taxon>Parasitiformes</taxon>
        <taxon>Ixodida</taxon>
        <taxon>Ixodoidea</taxon>
        <taxon>Ixodidae</taxon>
        <taxon>Ixodinae</taxon>
        <taxon>Ixodes</taxon>
    </lineage>
</organism>
<evidence type="ECO:0000313" key="4">
    <source>
        <dbReference type="Proteomes" id="UP000001555"/>
    </source>
</evidence>
<protein>
    <recommendedName>
        <fullName evidence="5">Secreted protein</fullName>
    </recommendedName>
</protein>
<proteinExistence type="predicted"/>
<evidence type="ECO:0000256" key="1">
    <source>
        <dbReference type="SAM" id="SignalP"/>
    </source>
</evidence>
<accession>B7PWG2</accession>
<keyword evidence="1" id="KW-0732">Signal</keyword>
<dbReference type="EnsemblMetazoa" id="ISCW008331-RA">
    <property type="protein sequence ID" value="ISCW008331-PA"/>
    <property type="gene ID" value="ISCW008331"/>
</dbReference>
<dbReference type="EMBL" id="ABJB010857851">
    <property type="status" value="NOT_ANNOTATED_CDS"/>
    <property type="molecule type" value="Genomic_DNA"/>
</dbReference>
<dbReference type="EMBL" id="ABJB010218163">
    <property type="status" value="NOT_ANNOTATED_CDS"/>
    <property type="molecule type" value="Genomic_DNA"/>
</dbReference>
<dbReference type="HOGENOM" id="CLU_1186161_0_0_1"/>